<feature type="transmembrane region" description="Helical" evidence="1">
    <location>
        <begin position="15"/>
        <end position="42"/>
    </location>
</feature>
<keyword evidence="1" id="KW-0812">Transmembrane</keyword>
<dbReference type="EMBL" id="UGQA01000001">
    <property type="protein sequence ID" value="STY95891.1"/>
    <property type="molecule type" value="Genomic_DNA"/>
</dbReference>
<evidence type="ECO:0000256" key="1">
    <source>
        <dbReference type="SAM" id="Phobius"/>
    </source>
</evidence>
<sequence>MKDLSIIMNNFYENLFIFAMLLMLVGVFAAPICALIALITAFIQNPTAKRVQKWSLIGLLSCTVGFVVGFGICWGGGFFLQG</sequence>
<evidence type="ECO:0000313" key="3">
    <source>
        <dbReference type="Proteomes" id="UP000255193"/>
    </source>
</evidence>
<feature type="transmembrane region" description="Helical" evidence="1">
    <location>
        <begin position="54"/>
        <end position="80"/>
    </location>
</feature>
<dbReference type="AlphaFoldDB" id="A0A378Q510"/>
<proteinExistence type="predicted"/>
<organism evidence="2 3">
    <name type="scientific">Faucicola atlantae</name>
    <dbReference type="NCBI Taxonomy" id="34059"/>
    <lineage>
        <taxon>Bacteria</taxon>
        <taxon>Pseudomonadati</taxon>
        <taxon>Pseudomonadota</taxon>
        <taxon>Gammaproteobacteria</taxon>
        <taxon>Moraxellales</taxon>
        <taxon>Moraxellaceae</taxon>
        <taxon>Faucicola</taxon>
    </lineage>
</organism>
<keyword evidence="1" id="KW-0472">Membrane</keyword>
<accession>A0A378Q510</accession>
<gene>
    <name evidence="2" type="ORF">NCTC11091_01695</name>
</gene>
<reference evidence="2 3" key="1">
    <citation type="submission" date="2018-06" db="EMBL/GenBank/DDBJ databases">
        <authorList>
            <consortium name="Pathogen Informatics"/>
            <person name="Doyle S."/>
        </authorList>
    </citation>
    <scope>NUCLEOTIDE SEQUENCE [LARGE SCALE GENOMIC DNA]</scope>
    <source>
        <strain evidence="2 3">NCTC11091</strain>
    </source>
</reference>
<dbReference type="Proteomes" id="UP000255193">
    <property type="component" value="Unassembled WGS sequence"/>
</dbReference>
<evidence type="ECO:0000313" key="2">
    <source>
        <dbReference type="EMBL" id="STY95891.1"/>
    </source>
</evidence>
<keyword evidence="1" id="KW-1133">Transmembrane helix</keyword>
<protein>
    <submittedName>
        <fullName evidence="2">Uncharacterized protein</fullName>
    </submittedName>
</protein>
<name>A0A378Q510_9GAMM</name>